<dbReference type="GO" id="GO:0005886">
    <property type="term" value="C:plasma membrane"/>
    <property type="evidence" value="ECO:0007669"/>
    <property type="project" value="UniProtKB-SubCell"/>
</dbReference>
<sequence length="310" mass="31749">MSMIALSGACEAGLLFALVALGVYLSFRVLDFPDLTVDGSFPLGASVAASTIMAGVPPIVATLLGFVAGASAGFLTAFLSLRLKIMNLLAGILTMVALFSINLRVMGKPNISLYGTDTIFSWIDGIAALGVWANTVLLLCIVLAAKVFVDWFLATQMGLALRATGANPRMAEAQAVDNSRMVMLGMALANGLVGLAGALYAESQGVADVSMGIGTIVTGLAAVIIGETIVGAGSVARATLGCILGALIYRLVIALALDGGVIGIQAQDLNLVTAVVVAAAVMASKARLKKLPTIRRTRLSERPKAEGAAR</sequence>
<organism evidence="7 8">
    <name type="scientific">Rhizobium multihospitium</name>
    <dbReference type="NCBI Taxonomy" id="410764"/>
    <lineage>
        <taxon>Bacteria</taxon>
        <taxon>Pseudomonadati</taxon>
        <taxon>Pseudomonadota</taxon>
        <taxon>Alphaproteobacteria</taxon>
        <taxon>Hyphomicrobiales</taxon>
        <taxon>Rhizobiaceae</taxon>
        <taxon>Rhizobium/Agrobacterium group</taxon>
        <taxon>Rhizobium</taxon>
    </lineage>
</organism>
<dbReference type="RefSeq" id="WP_092713407.1">
    <property type="nucleotide sequence ID" value="NZ_FMAG01000004.1"/>
</dbReference>
<gene>
    <name evidence="7" type="ORF">GA0061103_4635</name>
</gene>
<dbReference type="Proteomes" id="UP000199101">
    <property type="component" value="Unassembled WGS sequence"/>
</dbReference>
<feature type="transmembrane region" description="Helical" evidence="6">
    <location>
        <begin position="206"/>
        <end position="226"/>
    </location>
</feature>
<keyword evidence="8" id="KW-1185">Reference proteome</keyword>
<feature type="transmembrane region" description="Helical" evidence="6">
    <location>
        <begin position="12"/>
        <end position="30"/>
    </location>
</feature>
<accession>A0A1C3W0P4</accession>
<feature type="transmembrane region" description="Helical" evidence="6">
    <location>
        <begin position="59"/>
        <end position="81"/>
    </location>
</feature>
<feature type="transmembrane region" description="Helical" evidence="6">
    <location>
        <begin position="126"/>
        <end position="149"/>
    </location>
</feature>
<keyword evidence="3 6" id="KW-0812">Transmembrane</keyword>
<dbReference type="Pfam" id="PF02653">
    <property type="entry name" value="BPD_transp_2"/>
    <property type="match status" value="1"/>
</dbReference>
<evidence type="ECO:0000256" key="6">
    <source>
        <dbReference type="SAM" id="Phobius"/>
    </source>
</evidence>
<evidence type="ECO:0000256" key="2">
    <source>
        <dbReference type="ARBA" id="ARBA00022475"/>
    </source>
</evidence>
<dbReference type="InterPro" id="IPR001851">
    <property type="entry name" value="ABC_transp_permease"/>
</dbReference>
<keyword evidence="2" id="KW-1003">Cell membrane</keyword>
<evidence type="ECO:0000313" key="8">
    <source>
        <dbReference type="Proteomes" id="UP000199101"/>
    </source>
</evidence>
<protein>
    <submittedName>
        <fullName evidence="7">Putative ABC transport system permease protein</fullName>
    </submittedName>
</protein>
<dbReference type="OrthoDB" id="9778389at2"/>
<feature type="transmembrane region" description="Helical" evidence="6">
    <location>
        <begin position="88"/>
        <end position="106"/>
    </location>
</feature>
<reference evidence="8" key="1">
    <citation type="submission" date="2016-08" db="EMBL/GenBank/DDBJ databases">
        <authorList>
            <person name="Varghese N."/>
            <person name="Submissions Spin"/>
        </authorList>
    </citation>
    <scope>NUCLEOTIDE SEQUENCE [LARGE SCALE GENOMIC DNA]</scope>
    <source>
        <strain evidence="8">HAMBI 2975</strain>
    </source>
</reference>
<feature type="transmembrane region" description="Helical" evidence="6">
    <location>
        <begin position="238"/>
        <end position="257"/>
    </location>
</feature>
<feature type="transmembrane region" description="Helical" evidence="6">
    <location>
        <begin position="181"/>
        <end position="200"/>
    </location>
</feature>
<evidence type="ECO:0000256" key="4">
    <source>
        <dbReference type="ARBA" id="ARBA00022989"/>
    </source>
</evidence>
<feature type="transmembrane region" description="Helical" evidence="6">
    <location>
        <begin position="269"/>
        <end position="288"/>
    </location>
</feature>
<evidence type="ECO:0000256" key="1">
    <source>
        <dbReference type="ARBA" id="ARBA00004651"/>
    </source>
</evidence>
<keyword evidence="4 6" id="KW-1133">Transmembrane helix</keyword>
<dbReference type="GO" id="GO:0022857">
    <property type="term" value="F:transmembrane transporter activity"/>
    <property type="evidence" value="ECO:0007669"/>
    <property type="project" value="InterPro"/>
</dbReference>
<comment type="subcellular location">
    <subcellularLocation>
        <location evidence="1">Cell membrane</location>
        <topology evidence="1">Multi-pass membrane protein</topology>
    </subcellularLocation>
</comment>
<dbReference type="AlphaFoldDB" id="A0A1C3W0P4"/>
<evidence type="ECO:0000313" key="7">
    <source>
        <dbReference type="EMBL" id="SCB33529.1"/>
    </source>
</evidence>
<dbReference type="STRING" id="410764.GA0061103_4635"/>
<dbReference type="EMBL" id="FMAG01000004">
    <property type="protein sequence ID" value="SCB33529.1"/>
    <property type="molecule type" value="Genomic_DNA"/>
</dbReference>
<dbReference type="PANTHER" id="PTHR32196:SF69">
    <property type="entry name" value="BRANCHED-CHAIN AMINO ACID TRANSPORT SYSTEM, PERMEASE PROTEIN"/>
    <property type="match status" value="1"/>
</dbReference>
<keyword evidence="5 6" id="KW-0472">Membrane</keyword>
<evidence type="ECO:0000256" key="3">
    <source>
        <dbReference type="ARBA" id="ARBA00022692"/>
    </source>
</evidence>
<name>A0A1C3W0P4_9HYPH</name>
<proteinExistence type="predicted"/>
<dbReference type="PANTHER" id="PTHR32196">
    <property type="entry name" value="ABC TRANSPORTER PERMEASE PROTEIN YPHD-RELATED-RELATED"/>
    <property type="match status" value="1"/>
</dbReference>
<evidence type="ECO:0000256" key="5">
    <source>
        <dbReference type="ARBA" id="ARBA00023136"/>
    </source>
</evidence>
<dbReference type="CDD" id="cd06574">
    <property type="entry name" value="TM_PBP1_branched-chain-AA_like"/>
    <property type="match status" value="1"/>
</dbReference>